<dbReference type="SUPFAM" id="SSF55874">
    <property type="entry name" value="ATPase domain of HSP90 chaperone/DNA topoisomerase II/histidine kinase"/>
    <property type="match status" value="1"/>
</dbReference>
<keyword evidence="8" id="KW-0547">Nucleotide-binding</keyword>
<evidence type="ECO:0000313" key="17">
    <source>
        <dbReference type="Proteomes" id="UP001144612"/>
    </source>
</evidence>
<keyword evidence="7 14" id="KW-0812">Transmembrane</keyword>
<keyword evidence="11 14" id="KW-1133">Transmembrane helix</keyword>
<evidence type="ECO:0000256" key="6">
    <source>
        <dbReference type="ARBA" id="ARBA00022679"/>
    </source>
</evidence>
<dbReference type="InterPro" id="IPR036890">
    <property type="entry name" value="HATPase_C_sf"/>
</dbReference>
<dbReference type="SMART" id="SM00387">
    <property type="entry name" value="HATPase_c"/>
    <property type="match status" value="1"/>
</dbReference>
<evidence type="ECO:0000256" key="11">
    <source>
        <dbReference type="ARBA" id="ARBA00022989"/>
    </source>
</evidence>
<feature type="transmembrane region" description="Helical" evidence="14">
    <location>
        <begin position="9"/>
        <end position="31"/>
    </location>
</feature>
<dbReference type="Pfam" id="PF00512">
    <property type="entry name" value="HisKA"/>
    <property type="match status" value="1"/>
</dbReference>
<dbReference type="InterPro" id="IPR003594">
    <property type="entry name" value="HATPase_dom"/>
</dbReference>
<dbReference type="Gene3D" id="1.10.287.130">
    <property type="match status" value="1"/>
</dbReference>
<gene>
    <name evidence="16" type="ORF">OW729_14795</name>
</gene>
<evidence type="ECO:0000256" key="14">
    <source>
        <dbReference type="SAM" id="Phobius"/>
    </source>
</evidence>
<keyword evidence="12" id="KW-0902">Two-component regulatory system</keyword>
<dbReference type="Gene3D" id="3.30.565.10">
    <property type="entry name" value="Histidine kinase-like ATPase, C-terminal domain"/>
    <property type="match status" value="1"/>
</dbReference>
<dbReference type="InterPro" id="IPR036097">
    <property type="entry name" value="HisK_dim/P_sf"/>
</dbReference>
<evidence type="ECO:0000256" key="12">
    <source>
        <dbReference type="ARBA" id="ARBA00023012"/>
    </source>
</evidence>
<organism evidence="16 17">
    <name type="scientific">Clostridium brassicae</name>
    <dbReference type="NCBI Taxonomy" id="2999072"/>
    <lineage>
        <taxon>Bacteria</taxon>
        <taxon>Bacillati</taxon>
        <taxon>Bacillota</taxon>
        <taxon>Clostridia</taxon>
        <taxon>Eubacteriales</taxon>
        <taxon>Clostridiaceae</taxon>
        <taxon>Clostridium</taxon>
    </lineage>
</organism>
<dbReference type="CDD" id="cd00075">
    <property type="entry name" value="HATPase"/>
    <property type="match status" value="1"/>
</dbReference>
<feature type="domain" description="Histidine kinase" evidence="15">
    <location>
        <begin position="241"/>
        <end position="456"/>
    </location>
</feature>
<evidence type="ECO:0000256" key="3">
    <source>
        <dbReference type="ARBA" id="ARBA00012438"/>
    </source>
</evidence>
<dbReference type="Proteomes" id="UP001144612">
    <property type="component" value="Unassembled WGS sequence"/>
</dbReference>
<dbReference type="InterPro" id="IPR050398">
    <property type="entry name" value="HssS/ArlS-like"/>
</dbReference>
<dbReference type="RefSeq" id="WP_268062323.1">
    <property type="nucleotide sequence ID" value="NZ_JAPQFJ010000017.1"/>
</dbReference>
<evidence type="ECO:0000259" key="15">
    <source>
        <dbReference type="PROSITE" id="PS50109"/>
    </source>
</evidence>
<evidence type="ECO:0000256" key="8">
    <source>
        <dbReference type="ARBA" id="ARBA00022741"/>
    </source>
</evidence>
<reference evidence="16" key="1">
    <citation type="submission" date="2022-12" db="EMBL/GenBank/DDBJ databases">
        <title>Clostridium sp. nov., isolated from industrial wastewater.</title>
        <authorList>
            <person name="Jiayan W."/>
        </authorList>
    </citation>
    <scope>NUCLEOTIDE SEQUENCE</scope>
    <source>
        <strain evidence="16">ZC22-4</strain>
    </source>
</reference>
<evidence type="ECO:0000256" key="1">
    <source>
        <dbReference type="ARBA" id="ARBA00000085"/>
    </source>
</evidence>
<keyword evidence="9 16" id="KW-0418">Kinase</keyword>
<dbReference type="PRINTS" id="PR00344">
    <property type="entry name" value="BCTRLSENSOR"/>
</dbReference>
<dbReference type="InterPro" id="IPR005467">
    <property type="entry name" value="His_kinase_dom"/>
</dbReference>
<keyword evidence="5" id="KW-0597">Phosphoprotein</keyword>
<evidence type="ECO:0000256" key="13">
    <source>
        <dbReference type="ARBA" id="ARBA00023136"/>
    </source>
</evidence>
<dbReference type="CDD" id="cd00082">
    <property type="entry name" value="HisKA"/>
    <property type="match status" value="1"/>
</dbReference>
<feature type="transmembrane region" description="Helical" evidence="14">
    <location>
        <begin position="160"/>
        <end position="178"/>
    </location>
</feature>
<dbReference type="PROSITE" id="PS50109">
    <property type="entry name" value="HIS_KIN"/>
    <property type="match status" value="1"/>
</dbReference>
<dbReference type="SUPFAM" id="SSF47384">
    <property type="entry name" value="Homodimeric domain of signal transducing histidine kinase"/>
    <property type="match status" value="1"/>
</dbReference>
<proteinExistence type="predicted"/>
<dbReference type="Gene3D" id="6.10.340.10">
    <property type="match status" value="1"/>
</dbReference>
<evidence type="ECO:0000313" key="16">
    <source>
        <dbReference type="EMBL" id="MCY6959887.1"/>
    </source>
</evidence>
<dbReference type="PANTHER" id="PTHR45528:SF1">
    <property type="entry name" value="SENSOR HISTIDINE KINASE CPXA"/>
    <property type="match status" value="1"/>
</dbReference>
<evidence type="ECO:0000256" key="9">
    <source>
        <dbReference type="ARBA" id="ARBA00022777"/>
    </source>
</evidence>
<dbReference type="SMART" id="SM00388">
    <property type="entry name" value="HisKA"/>
    <property type="match status" value="1"/>
</dbReference>
<comment type="caution">
    <text evidence="16">The sequence shown here is derived from an EMBL/GenBank/DDBJ whole genome shotgun (WGS) entry which is preliminary data.</text>
</comment>
<dbReference type="InterPro" id="IPR004358">
    <property type="entry name" value="Sig_transdc_His_kin-like_C"/>
</dbReference>
<keyword evidence="4" id="KW-1003">Cell membrane</keyword>
<dbReference type="InterPro" id="IPR003661">
    <property type="entry name" value="HisK_dim/P_dom"/>
</dbReference>
<dbReference type="GO" id="GO:0016301">
    <property type="term" value="F:kinase activity"/>
    <property type="evidence" value="ECO:0007669"/>
    <property type="project" value="UniProtKB-KW"/>
</dbReference>
<dbReference type="EC" id="2.7.13.3" evidence="3"/>
<evidence type="ECO:0000256" key="10">
    <source>
        <dbReference type="ARBA" id="ARBA00022840"/>
    </source>
</evidence>
<keyword evidence="13 14" id="KW-0472">Membrane</keyword>
<keyword evidence="10" id="KW-0067">ATP-binding</keyword>
<evidence type="ECO:0000256" key="2">
    <source>
        <dbReference type="ARBA" id="ARBA00004651"/>
    </source>
</evidence>
<evidence type="ECO:0000256" key="7">
    <source>
        <dbReference type="ARBA" id="ARBA00022692"/>
    </source>
</evidence>
<comment type="catalytic activity">
    <reaction evidence="1">
        <text>ATP + protein L-histidine = ADP + protein N-phospho-L-histidine.</text>
        <dbReference type="EC" id="2.7.13.3"/>
    </reaction>
</comment>
<dbReference type="Pfam" id="PF02518">
    <property type="entry name" value="HATPase_c"/>
    <property type="match status" value="1"/>
</dbReference>
<dbReference type="PANTHER" id="PTHR45528">
    <property type="entry name" value="SENSOR HISTIDINE KINASE CPXA"/>
    <property type="match status" value="1"/>
</dbReference>
<evidence type="ECO:0000256" key="4">
    <source>
        <dbReference type="ARBA" id="ARBA00022475"/>
    </source>
</evidence>
<name>A0ABT4DC69_9CLOT</name>
<keyword evidence="6" id="KW-0808">Transferase</keyword>
<protein>
    <recommendedName>
        <fullName evidence="3">histidine kinase</fullName>
        <ecNumber evidence="3">2.7.13.3</ecNumber>
    </recommendedName>
</protein>
<comment type="subcellular location">
    <subcellularLocation>
        <location evidence="2">Cell membrane</location>
        <topology evidence="2">Multi-pass membrane protein</topology>
    </subcellularLocation>
</comment>
<dbReference type="EMBL" id="JAPQFJ010000017">
    <property type="protein sequence ID" value="MCY6959887.1"/>
    <property type="molecule type" value="Genomic_DNA"/>
</dbReference>
<keyword evidence="17" id="KW-1185">Reference proteome</keyword>
<sequence>MITIRKKVTILLISCSIIGIFLASIIVNLTVNNKFNKYVSDIQDKRNLRIVEYFEQVYKKDGKWTTNSGVEVMHEAYMGNYCVTLYDSNRNVVWGMNPNDIKYKESLQHMKSKDKGVYETKNFQIKNNGKIVGYISVGQYTSVLFSEEDLTFKYDINKGIIASGLFTVLIIFLISIYFSKQFSKPVKEVANMSMKLSRGDFKFRSTTKSNIEELENLRTSINILGEKLKYQDMLRRRLLSDVSHEIRTPLNVLQNNLEAMVDGIFPITTERLKYLNDEVIRFTNLLGSLDILKEFECKSIKLNFEKIDLNEIILSICDEFNMIAKNKNIDIICDVKKDKNYETIGDRDKLKQVFINVISNAIKFNKINGFVRVKLFKYKGNIVVEIKDNGGGISEEDKPFIFERLYRGDKSRNDIEGKGIGLTIVKNIVELHSGYVHVESKESEGTKFTIILSAYTN</sequence>
<evidence type="ECO:0000256" key="5">
    <source>
        <dbReference type="ARBA" id="ARBA00022553"/>
    </source>
</evidence>
<accession>A0ABT4DC69</accession>